<accession>A0ABQ3UGK4</accession>
<keyword evidence="1" id="KW-0813">Transport</keyword>
<evidence type="ECO:0000256" key="2">
    <source>
        <dbReference type="ARBA" id="ARBA00022737"/>
    </source>
</evidence>
<dbReference type="SUPFAM" id="SSF52540">
    <property type="entry name" value="P-loop containing nucleoside triphosphate hydrolases"/>
    <property type="match status" value="2"/>
</dbReference>
<dbReference type="Gene3D" id="3.40.50.300">
    <property type="entry name" value="P-loop containing nucleotide triphosphate hydrolases"/>
    <property type="match status" value="2"/>
</dbReference>
<evidence type="ECO:0000313" key="7">
    <source>
        <dbReference type="Proteomes" id="UP000654345"/>
    </source>
</evidence>
<feature type="domain" description="ABC transporter" evidence="5">
    <location>
        <begin position="272"/>
        <end position="513"/>
    </location>
</feature>
<evidence type="ECO:0000256" key="4">
    <source>
        <dbReference type="ARBA" id="ARBA00022840"/>
    </source>
</evidence>
<dbReference type="InterPro" id="IPR027417">
    <property type="entry name" value="P-loop_NTPase"/>
</dbReference>
<dbReference type="RefSeq" id="WP_201368716.1">
    <property type="nucleotide sequence ID" value="NZ_BNJG01000001.1"/>
</dbReference>
<dbReference type="InterPro" id="IPR050107">
    <property type="entry name" value="ABC_carbohydrate_import_ATPase"/>
</dbReference>
<dbReference type="CDD" id="cd03215">
    <property type="entry name" value="ABC_Carb_Monos_II"/>
    <property type="match status" value="1"/>
</dbReference>
<sequence length="528" mass="57059">MREAVNGGLGPAQPSVGVAQGVWKAFGETQALRDISLEVRAGECHGLVGRNGAGKSTLVAILTGMTYPDRGVVRIGGEVAPPLVDRAAWQHLVACVYQKSMVVPNLTVAENIFLNRVTSKYRGIVNWRTMRSRARQVMLDWGFDLDINRRAHDLTVEQRQIVEIARALSVGTRFLILDEPTASLEKVAIERLFERIRRLKESGVAILFISHHLEEIYEVCDQVTVLRDGVRVLNRQVEEIGQEQLVEAMVGAAPQQETNSAVASQVVASPRPRLEISHLHIPATLGPVQDVSFTVGEGECVGLVGLQGSGTTTVADAVVGLRKPASGEIKLNGKPIQAGRVDATLRQGIAYVPEDRHARGFVPYLGVEENLTLCILDRVAKGGIVSRSSSQTVARRLVKQLGIVASGLDQPVGQLSGGNQQKVVVGRALARQPEVLVVVTPTVGVDVAAKEALLNVIDAARVHGTAVLLVSDDLDDLRICTRLLVMVKGRLVKEYQPPWDRHVLITAIEGLEPASAQGYTETNGEELS</sequence>
<keyword evidence="7" id="KW-1185">Reference proteome</keyword>
<dbReference type="Proteomes" id="UP000654345">
    <property type="component" value="Unassembled WGS sequence"/>
</dbReference>
<keyword evidence="3" id="KW-0547">Nucleotide-binding</keyword>
<evidence type="ECO:0000259" key="5">
    <source>
        <dbReference type="PROSITE" id="PS50893"/>
    </source>
</evidence>
<keyword evidence="4 6" id="KW-0067">ATP-binding</keyword>
<dbReference type="InterPro" id="IPR003439">
    <property type="entry name" value="ABC_transporter-like_ATP-bd"/>
</dbReference>
<keyword evidence="2" id="KW-0677">Repeat</keyword>
<evidence type="ECO:0000313" key="6">
    <source>
        <dbReference type="EMBL" id="GHO51740.1"/>
    </source>
</evidence>
<dbReference type="PROSITE" id="PS00211">
    <property type="entry name" value="ABC_TRANSPORTER_1"/>
    <property type="match status" value="1"/>
</dbReference>
<dbReference type="CDD" id="cd03216">
    <property type="entry name" value="ABC_Carb_Monos_I"/>
    <property type="match status" value="1"/>
</dbReference>
<dbReference type="SMART" id="SM00382">
    <property type="entry name" value="AAA"/>
    <property type="match status" value="2"/>
</dbReference>
<dbReference type="GO" id="GO:0005524">
    <property type="term" value="F:ATP binding"/>
    <property type="evidence" value="ECO:0007669"/>
    <property type="project" value="UniProtKB-KW"/>
</dbReference>
<feature type="domain" description="ABC transporter" evidence="5">
    <location>
        <begin position="17"/>
        <end position="253"/>
    </location>
</feature>
<evidence type="ECO:0000256" key="3">
    <source>
        <dbReference type="ARBA" id="ARBA00022741"/>
    </source>
</evidence>
<dbReference type="EMBL" id="BNJG01000001">
    <property type="protein sequence ID" value="GHO51740.1"/>
    <property type="molecule type" value="Genomic_DNA"/>
</dbReference>
<gene>
    <name evidence="6" type="ORF">KSB_02150</name>
</gene>
<dbReference type="PANTHER" id="PTHR43790">
    <property type="entry name" value="CARBOHYDRATE TRANSPORT ATP-BINDING PROTEIN MG119-RELATED"/>
    <property type="match status" value="1"/>
</dbReference>
<comment type="caution">
    <text evidence="6">The sequence shown here is derived from an EMBL/GenBank/DDBJ whole genome shotgun (WGS) entry which is preliminary data.</text>
</comment>
<protein>
    <submittedName>
        <fullName evidence="6">Multidrug ABC transporter ATP-binding protein</fullName>
    </submittedName>
</protein>
<reference evidence="6 7" key="1">
    <citation type="journal article" date="2021" name="Int. J. Syst. Evol. Microbiol.">
        <title>Reticulibacter mediterranei gen. nov., sp. nov., within the new family Reticulibacteraceae fam. nov., and Ktedonospora formicarum gen. nov., sp. nov., Ktedonobacter robiniae sp. nov., Dictyobacter formicarum sp. nov. and Dictyobacter arantiisoli sp. nov., belonging to the class Ktedonobacteria.</title>
        <authorList>
            <person name="Yabe S."/>
            <person name="Zheng Y."/>
            <person name="Wang C.M."/>
            <person name="Sakai Y."/>
            <person name="Abe K."/>
            <person name="Yokota A."/>
            <person name="Donadio S."/>
            <person name="Cavaletti L."/>
            <person name="Monciardini P."/>
        </authorList>
    </citation>
    <scope>NUCLEOTIDE SEQUENCE [LARGE SCALE GENOMIC DNA]</scope>
    <source>
        <strain evidence="6 7">SOSP1-30</strain>
    </source>
</reference>
<dbReference type="InterPro" id="IPR017871">
    <property type="entry name" value="ABC_transporter-like_CS"/>
</dbReference>
<dbReference type="PROSITE" id="PS50893">
    <property type="entry name" value="ABC_TRANSPORTER_2"/>
    <property type="match status" value="2"/>
</dbReference>
<proteinExistence type="predicted"/>
<dbReference type="PANTHER" id="PTHR43790:SF9">
    <property type="entry name" value="GALACTOFURANOSE TRANSPORTER ATP-BINDING PROTEIN YTFR"/>
    <property type="match status" value="1"/>
</dbReference>
<evidence type="ECO:0000256" key="1">
    <source>
        <dbReference type="ARBA" id="ARBA00022448"/>
    </source>
</evidence>
<dbReference type="InterPro" id="IPR003593">
    <property type="entry name" value="AAA+_ATPase"/>
</dbReference>
<name>A0ABQ3UGK4_9CHLR</name>
<organism evidence="6 7">
    <name type="scientific">Ktedonobacter robiniae</name>
    <dbReference type="NCBI Taxonomy" id="2778365"/>
    <lineage>
        <taxon>Bacteria</taxon>
        <taxon>Bacillati</taxon>
        <taxon>Chloroflexota</taxon>
        <taxon>Ktedonobacteria</taxon>
        <taxon>Ktedonobacterales</taxon>
        <taxon>Ktedonobacteraceae</taxon>
        <taxon>Ktedonobacter</taxon>
    </lineage>
</organism>
<dbReference type="Pfam" id="PF00005">
    <property type="entry name" value="ABC_tran"/>
    <property type="match status" value="2"/>
</dbReference>